<comment type="caution">
    <text evidence="6">The sequence shown here is derived from an EMBL/GenBank/DDBJ whole genome shotgun (WGS) entry which is preliminary data.</text>
</comment>
<dbReference type="OrthoDB" id="6259965at2759"/>
<dbReference type="EMBL" id="LUCM01011794">
    <property type="protein sequence ID" value="KAA0183444.1"/>
    <property type="molecule type" value="Genomic_DNA"/>
</dbReference>
<evidence type="ECO:0000256" key="3">
    <source>
        <dbReference type="ARBA" id="ARBA00022833"/>
    </source>
</evidence>
<accession>A0A8E0RIS3</accession>
<proteinExistence type="predicted"/>
<keyword evidence="7" id="KW-1185">Reference proteome</keyword>
<feature type="domain" description="RING-type" evidence="5">
    <location>
        <begin position="84"/>
        <end position="122"/>
    </location>
</feature>
<sequence length="221" mass="24671">MDNHKEVDVKQAMTEVGMQVASSPTCCIVDAVSSIGHPELCPEAAELLADLKPENQEGIDINLEQVTLCDNSLLDRTLKDNFTCPICQSLLVRARVLGCGHQFCRECLHKWIKLRRMCPMCRQPVIACVTSLFIDTFLDDVIEQCGSEELKQQRWQRKKEEESSALDMTNLTRIPTEMATMMISNYAQTISSYSQSVANISVGYVTDNWTQASTTDPGTGN</sequence>
<dbReference type="Gene3D" id="3.30.40.10">
    <property type="entry name" value="Zinc/RING finger domain, C3HC4 (zinc finger)"/>
    <property type="match status" value="1"/>
</dbReference>
<evidence type="ECO:0000313" key="6">
    <source>
        <dbReference type="EMBL" id="KAA0183444.1"/>
    </source>
</evidence>
<dbReference type="InterPro" id="IPR013083">
    <property type="entry name" value="Znf_RING/FYVE/PHD"/>
</dbReference>
<dbReference type="InterPro" id="IPR017907">
    <property type="entry name" value="Znf_RING_CS"/>
</dbReference>
<dbReference type="Pfam" id="PF13639">
    <property type="entry name" value="zf-RING_2"/>
    <property type="match status" value="1"/>
</dbReference>
<dbReference type="AlphaFoldDB" id="A0A8E0RIS3"/>
<keyword evidence="3" id="KW-0862">Zinc</keyword>
<name>A0A8E0RIS3_9TREM</name>
<dbReference type="GO" id="GO:0008270">
    <property type="term" value="F:zinc ion binding"/>
    <property type="evidence" value="ECO:0007669"/>
    <property type="project" value="UniProtKB-KW"/>
</dbReference>
<protein>
    <recommendedName>
        <fullName evidence="5">RING-type domain-containing protein</fullName>
    </recommendedName>
</protein>
<evidence type="ECO:0000259" key="5">
    <source>
        <dbReference type="PROSITE" id="PS50089"/>
    </source>
</evidence>
<dbReference type="PROSITE" id="PS50089">
    <property type="entry name" value="ZF_RING_2"/>
    <property type="match status" value="1"/>
</dbReference>
<dbReference type="PROSITE" id="PS00518">
    <property type="entry name" value="ZF_RING_1"/>
    <property type="match status" value="1"/>
</dbReference>
<dbReference type="SUPFAM" id="SSF57850">
    <property type="entry name" value="RING/U-box"/>
    <property type="match status" value="1"/>
</dbReference>
<evidence type="ECO:0000256" key="2">
    <source>
        <dbReference type="ARBA" id="ARBA00022771"/>
    </source>
</evidence>
<dbReference type="PANTHER" id="PTHR23327:SF51">
    <property type="entry name" value="TRANSCRIPTIONAL REGULATOR OF YEAST FORM ADHERENCE 3"/>
    <property type="match status" value="1"/>
</dbReference>
<keyword evidence="2 4" id="KW-0863">Zinc-finger</keyword>
<dbReference type="Proteomes" id="UP000728185">
    <property type="component" value="Unassembled WGS sequence"/>
</dbReference>
<evidence type="ECO:0000256" key="1">
    <source>
        <dbReference type="ARBA" id="ARBA00022723"/>
    </source>
</evidence>
<dbReference type="SMART" id="SM00184">
    <property type="entry name" value="RING"/>
    <property type="match status" value="1"/>
</dbReference>
<evidence type="ECO:0000256" key="4">
    <source>
        <dbReference type="PROSITE-ProRule" id="PRU00175"/>
    </source>
</evidence>
<organism evidence="6 7">
    <name type="scientific">Fasciolopsis buskii</name>
    <dbReference type="NCBI Taxonomy" id="27845"/>
    <lineage>
        <taxon>Eukaryota</taxon>
        <taxon>Metazoa</taxon>
        <taxon>Spiralia</taxon>
        <taxon>Lophotrochozoa</taxon>
        <taxon>Platyhelminthes</taxon>
        <taxon>Trematoda</taxon>
        <taxon>Digenea</taxon>
        <taxon>Plagiorchiida</taxon>
        <taxon>Echinostomata</taxon>
        <taxon>Echinostomatoidea</taxon>
        <taxon>Fasciolidae</taxon>
        <taxon>Fasciolopsis</taxon>
    </lineage>
</organism>
<dbReference type="PANTHER" id="PTHR23327">
    <property type="entry name" value="RING FINGER PROTEIN 127"/>
    <property type="match status" value="1"/>
</dbReference>
<keyword evidence="1" id="KW-0479">Metal-binding</keyword>
<reference evidence="6" key="1">
    <citation type="submission" date="2019-05" db="EMBL/GenBank/DDBJ databases">
        <title>Annotation for the trematode Fasciolopsis buski.</title>
        <authorList>
            <person name="Choi Y.-J."/>
        </authorList>
    </citation>
    <scope>NUCLEOTIDE SEQUENCE</scope>
    <source>
        <strain evidence="6">HT</strain>
        <tissue evidence="6">Whole worm</tissue>
    </source>
</reference>
<evidence type="ECO:0000313" key="7">
    <source>
        <dbReference type="Proteomes" id="UP000728185"/>
    </source>
</evidence>
<gene>
    <name evidence="6" type="ORF">FBUS_07747</name>
</gene>
<dbReference type="InterPro" id="IPR001841">
    <property type="entry name" value="Znf_RING"/>
</dbReference>